<dbReference type="AlphaFoldDB" id="A0A849I3C3"/>
<comment type="caution">
    <text evidence="2">The sequence shown here is derived from an EMBL/GenBank/DDBJ whole genome shotgun (WGS) entry which is preliminary data.</text>
</comment>
<dbReference type="Proteomes" id="UP000564885">
    <property type="component" value="Unassembled WGS sequence"/>
</dbReference>
<dbReference type="PANTHER" id="PTHR12126:SF11">
    <property type="entry name" value="NADH DEHYDROGENASE [UBIQUINONE] 1 ALPHA SUBCOMPLEX SUBUNIT 9, MITOCHONDRIAL"/>
    <property type="match status" value="1"/>
</dbReference>
<evidence type="ECO:0000313" key="3">
    <source>
        <dbReference type="Proteomes" id="UP000564885"/>
    </source>
</evidence>
<accession>A0A849I3C3</accession>
<protein>
    <submittedName>
        <fullName evidence="2">Complex I NDUFA9 subunit family protein</fullName>
    </submittedName>
</protein>
<keyword evidence="3" id="KW-1185">Reference proteome</keyword>
<dbReference type="SUPFAM" id="SSF51735">
    <property type="entry name" value="NAD(P)-binding Rossmann-fold domains"/>
    <property type="match status" value="1"/>
</dbReference>
<evidence type="ECO:0000313" key="2">
    <source>
        <dbReference type="EMBL" id="NNM70885.1"/>
    </source>
</evidence>
<name>A0A849I3C3_9HYPH</name>
<proteinExistence type="predicted"/>
<feature type="domain" description="NAD-dependent epimerase/dehydratase" evidence="1">
    <location>
        <begin position="11"/>
        <end position="206"/>
    </location>
</feature>
<dbReference type="EMBL" id="JABEPP010000001">
    <property type="protein sequence ID" value="NNM70885.1"/>
    <property type="molecule type" value="Genomic_DNA"/>
</dbReference>
<dbReference type="GO" id="GO:0044877">
    <property type="term" value="F:protein-containing complex binding"/>
    <property type="evidence" value="ECO:0007669"/>
    <property type="project" value="TreeGrafter"/>
</dbReference>
<dbReference type="FunFam" id="3.40.50.720:FF:000702">
    <property type="entry name" value="NADH dehydrogenase (Ubiquinone)"/>
    <property type="match status" value="1"/>
</dbReference>
<dbReference type="InterPro" id="IPR036291">
    <property type="entry name" value="NAD(P)-bd_dom_sf"/>
</dbReference>
<dbReference type="InterPro" id="IPR001509">
    <property type="entry name" value="Epimerase_deHydtase"/>
</dbReference>
<dbReference type="InterPro" id="IPR051207">
    <property type="entry name" value="ComplexI_NDUFA9_subunit"/>
</dbReference>
<dbReference type="PANTHER" id="PTHR12126">
    <property type="entry name" value="NADH-UBIQUINONE OXIDOREDUCTASE 39 KDA SUBUNIT-RELATED"/>
    <property type="match status" value="1"/>
</dbReference>
<dbReference type="Pfam" id="PF01370">
    <property type="entry name" value="Epimerase"/>
    <property type="match status" value="1"/>
</dbReference>
<organism evidence="2 3">
    <name type="scientific">Enterovirga aerilata</name>
    <dbReference type="NCBI Taxonomy" id="2730920"/>
    <lineage>
        <taxon>Bacteria</taxon>
        <taxon>Pseudomonadati</taxon>
        <taxon>Pseudomonadota</taxon>
        <taxon>Alphaproteobacteria</taxon>
        <taxon>Hyphomicrobiales</taxon>
        <taxon>Methylobacteriaceae</taxon>
        <taxon>Enterovirga</taxon>
    </lineage>
</organism>
<sequence>MDAMRQSPKLVTVFGGSGFLGRHVVRALAKRGYRVRVAVRRPDLGFFLQPLGVVGQIQLVQANLRYPDTVRRALDRADAVVNCVGILSESGRQSFGPVQAEGARVIAEGTPAGLPLVQVSAIGADPNSASAYARTKGQGDAAVLAARPDAVIVRPSVLFGQGDSFFNRFAALARALPILPIAGAETRFQPVWAGDVGEAIALAVDGRVLGGRIYEFGGPEIRTLRELVEYVLQVTERKRMIIAMPEGLARIQARVMEIVDALSFGLLPDELKLTRDQLVLLRQDNVVSEGARAEARTLEGIGMTPRAMEAIVPAYLTRFRKTGQFDLKRAA</sequence>
<dbReference type="CDD" id="cd05271">
    <property type="entry name" value="NDUFA9_like_SDR_a"/>
    <property type="match status" value="1"/>
</dbReference>
<dbReference type="Gene3D" id="3.40.50.720">
    <property type="entry name" value="NAD(P)-binding Rossmann-like Domain"/>
    <property type="match status" value="1"/>
</dbReference>
<gene>
    <name evidence="2" type="ORF">HJG44_00560</name>
</gene>
<reference evidence="2 3" key="1">
    <citation type="submission" date="2020-04" db="EMBL/GenBank/DDBJ databases">
        <title>Enterovirga sp. isolate from soil.</title>
        <authorList>
            <person name="Chea S."/>
            <person name="Kim D.-U."/>
        </authorList>
    </citation>
    <scope>NUCLEOTIDE SEQUENCE [LARGE SCALE GENOMIC DNA]</scope>
    <source>
        <strain evidence="2 3">DB1703</strain>
    </source>
</reference>
<evidence type="ECO:0000259" key="1">
    <source>
        <dbReference type="Pfam" id="PF01370"/>
    </source>
</evidence>